<organism evidence="1 2">
    <name type="scientific">Entamoeba histolytica HM-3:IMSS</name>
    <dbReference type="NCBI Taxonomy" id="885315"/>
    <lineage>
        <taxon>Eukaryota</taxon>
        <taxon>Amoebozoa</taxon>
        <taxon>Evosea</taxon>
        <taxon>Archamoebae</taxon>
        <taxon>Mastigamoebida</taxon>
        <taxon>Entamoebidae</taxon>
        <taxon>Entamoeba</taxon>
    </lineage>
</organism>
<dbReference type="Proteomes" id="UP000030780">
    <property type="component" value="Unassembled WGS sequence"/>
</dbReference>
<proteinExistence type="predicted"/>
<name>M7WDH3_ENTHI</name>
<evidence type="ECO:0000313" key="1">
    <source>
        <dbReference type="EMBL" id="EMS15810.1"/>
    </source>
</evidence>
<dbReference type="EMBL" id="KB637589">
    <property type="protein sequence ID" value="EMS15810.1"/>
    <property type="molecule type" value="Genomic_DNA"/>
</dbReference>
<protein>
    <submittedName>
        <fullName evidence="1">Uncharacterized protein</fullName>
    </submittedName>
</protein>
<dbReference type="VEuPathDB" id="AmoebaDB:KM1_113550"/>
<sequence>MMKNLKNKVNHN</sequence>
<gene>
    <name evidence="1" type="ORF">KM1_113550</name>
</gene>
<reference evidence="1 2" key="1">
    <citation type="submission" date="2013-01" db="EMBL/GenBank/DDBJ databases">
        <authorList>
            <person name="Inman J."/>
            <person name="Zafar N."/>
            <person name="Lorenzi H."/>
            <person name="Caler E."/>
        </authorList>
    </citation>
    <scope>NUCLEOTIDE SEQUENCE [LARGE SCALE GENOMIC DNA]</scope>
    <source>
        <strain evidence="1 2">HM-3:IMSS</strain>
    </source>
</reference>
<accession>M7WDH3</accession>
<evidence type="ECO:0000313" key="2">
    <source>
        <dbReference type="Proteomes" id="UP000030780"/>
    </source>
</evidence>